<dbReference type="PANTHER" id="PTHR33376">
    <property type="match status" value="1"/>
</dbReference>
<evidence type="ECO:0000313" key="4">
    <source>
        <dbReference type="Proteomes" id="UP000426235"/>
    </source>
</evidence>
<dbReference type="SUPFAM" id="SSF53850">
    <property type="entry name" value="Periplasmic binding protein-like II"/>
    <property type="match status" value="1"/>
</dbReference>
<organism evidence="3 4">
    <name type="scientific">Pseudomonas alkylphenolica</name>
    <dbReference type="NCBI Taxonomy" id="237609"/>
    <lineage>
        <taxon>Bacteria</taxon>
        <taxon>Pseudomonadati</taxon>
        <taxon>Pseudomonadota</taxon>
        <taxon>Gammaproteobacteria</taxon>
        <taxon>Pseudomonadales</taxon>
        <taxon>Pseudomonadaceae</taxon>
        <taxon>Pseudomonas</taxon>
    </lineage>
</organism>
<dbReference type="InterPro" id="IPR018389">
    <property type="entry name" value="DctP_fam"/>
</dbReference>
<feature type="chain" id="PRO_5026274144" evidence="2">
    <location>
        <begin position="22"/>
        <end position="340"/>
    </location>
</feature>
<dbReference type="CDD" id="cd13665">
    <property type="entry name" value="PBP2_TRAP_Dctp3_4"/>
    <property type="match status" value="1"/>
</dbReference>
<reference evidence="3" key="1">
    <citation type="submission" date="2019-12" db="EMBL/GenBank/DDBJ databases">
        <title>Hybrid Genome Assemblies of two High G+C Isolates from Undergraduate Microbiology Courses.</title>
        <authorList>
            <person name="Ne Ville C.J."/>
            <person name="Enright D."/>
            <person name="Hernandez I."/>
            <person name="Dodsworth J."/>
            <person name="Orwin P.M."/>
        </authorList>
    </citation>
    <scope>NUCLEOTIDE SEQUENCE [LARGE SCALE GENOMIC DNA]</scope>
    <source>
        <strain evidence="3">Neo</strain>
    </source>
</reference>
<dbReference type="Pfam" id="PF03480">
    <property type="entry name" value="DctP"/>
    <property type="match status" value="1"/>
</dbReference>
<evidence type="ECO:0000256" key="2">
    <source>
        <dbReference type="SAM" id="SignalP"/>
    </source>
</evidence>
<dbReference type="EMBL" id="CP046621">
    <property type="protein sequence ID" value="QGW77031.1"/>
    <property type="molecule type" value="Genomic_DNA"/>
</dbReference>
<dbReference type="InterPro" id="IPR038404">
    <property type="entry name" value="TRAP_DctP_sf"/>
</dbReference>
<dbReference type="Proteomes" id="UP000426235">
    <property type="component" value="Chromosome"/>
</dbReference>
<dbReference type="GO" id="GO:0055085">
    <property type="term" value="P:transmembrane transport"/>
    <property type="evidence" value="ECO:0007669"/>
    <property type="project" value="InterPro"/>
</dbReference>
<dbReference type="RefSeq" id="WP_157192060.1">
    <property type="nucleotide sequence ID" value="NZ_CP046621.1"/>
</dbReference>
<proteinExistence type="predicted"/>
<sequence>MKTITIAALCLGIAGSVSAQAAETVTLKVAHFLPSTSNAQANIIEPWCEQLRQESNDRIKCQLYPSMQLGGTPAKLADMARNGVADIVWTAPAYSAGKFPRVEALELPFVLPYGGKAGNAIIWDFYQQYAKDDFKGYKVLVVHGDGGMSLHTRGKAVQTLADLKGLKLRASSRTAAKTVESLDATPVSMPPAQMTEAISKGVVDGALAAWEVVPATKLDEVTQYHSVTPTGQPAFGYTVLAMLMNQRKFDSLPADLQAIIERNSGKALSERFATAWDKASDAAYAATPAAGLINIDAKAYSEMQASSVDAVQQWIKEANDKGLDGQALVQDVRSLSGLAQ</sequence>
<dbReference type="PANTHER" id="PTHR33376:SF15">
    <property type="entry name" value="BLL6794 PROTEIN"/>
    <property type="match status" value="1"/>
</dbReference>
<evidence type="ECO:0000256" key="1">
    <source>
        <dbReference type="ARBA" id="ARBA00022729"/>
    </source>
</evidence>
<gene>
    <name evidence="3" type="ORF">GPJ81_10195</name>
</gene>
<feature type="signal peptide" evidence="2">
    <location>
        <begin position="1"/>
        <end position="21"/>
    </location>
</feature>
<dbReference type="NCBIfam" id="NF037995">
    <property type="entry name" value="TRAP_S1"/>
    <property type="match status" value="1"/>
</dbReference>
<dbReference type="AlphaFoldDB" id="A0A6I6H4I2"/>
<dbReference type="Gene3D" id="3.40.190.170">
    <property type="entry name" value="Bacterial extracellular solute-binding protein, family 7"/>
    <property type="match status" value="1"/>
</dbReference>
<evidence type="ECO:0000313" key="3">
    <source>
        <dbReference type="EMBL" id="QGW77031.1"/>
    </source>
</evidence>
<accession>A0A6I6H4I2</accession>
<keyword evidence="1 2" id="KW-0732">Signal</keyword>
<protein>
    <submittedName>
        <fullName evidence="3">C4-dicarboxylate transporter</fullName>
    </submittedName>
</protein>
<name>A0A6I6H4I2_9PSED</name>
<keyword evidence="4" id="KW-1185">Reference proteome</keyword>